<name>A0AAD3RWW6_NEPGR</name>
<comment type="pathway">
    <text evidence="1 5">Glycan metabolism; pectin degradation; 2-dehydro-3-deoxy-D-gluconate from pectin: step 1/5.</text>
</comment>
<dbReference type="EMBL" id="BSYO01000002">
    <property type="protein sequence ID" value="GMH00602.1"/>
    <property type="molecule type" value="Genomic_DNA"/>
</dbReference>
<dbReference type="InterPro" id="IPR012334">
    <property type="entry name" value="Pectin_lyas_fold"/>
</dbReference>
<gene>
    <name evidence="7" type="ORF">Nepgr_002441</name>
</gene>
<dbReference type="PANTHER" id="PTHR31707">
    <property type="entry name" value="PECTINESTERASE"/>
    <property type="match status" value="1"/>
</dbReference>
<keyword evidence="8" id="KW-1185">Reference proteome</keyword>
<dbReference type="Gene3D" id="2.160.20.10">
    <property type="entry name" value="Single-stranded right-handed beta-helix, Pectin lyase-like"/>
    <property type="match status" value="2"/>
</dbReference>
<evidence type="ECO:0000256" key="5">
    <source>
        <dbReference type="RuleBase" id="RU000589"/>
    </source>
</evidence>
<dbReference type="GO" id="GO:0042545">
    <property type="term" value="P:cell wall modification"/>
    <property type="evidence" value="ECO:0007669"/>
    <property type="project" value="UniProtKB-UniRule"/>
</dbReference>
<dbReference type="InterPro" id="IPR033131">
    <property type="entry name" value="Pectinesterase_Asp_AS"/>
</dbReference>
<dbReference type="Proteomes" id="UP001279734">
    <property type="component" value="Unassembled WGS sequence"/>
</dbReference>
<feature type="domain" description="Pectinesterase catalytic" evidence="6">
    <location>
        <begin position="30"/>
        <end position="111"/>
    </location>
</feature>
<keyword evidence="2 5" id="KW-0378">Hydrolase</keyword>
<dbReference type="SUPFAM" id="SSF51126">
    <property type="entry name" value="Pectin lyase-like"/>
    <property type="match status" value="1"/>
</dbReference>
<keyword evidence="5" id="KW-0732">Signal</keyword>
<reference evidence="7" key="1">
    <citation type="submission" date="2023-05" db="EMBL/GenBank/DDBJ databases">
        <title>Nepenthes gracilis genome sequencing.</title>
        <authorList>
            <person name="Fukushima K."/>
        </authorList>
    </citation>
    <scope>NUCLEOTIDE SEQUENCE</scope>
    <source>
        <strain evidence="7">SING2019-196</strain>
    </source>
</reference>
<feature type="chain" id="PRO_5041773140" description="Pectinesterase" evidence="5">
    <location>
        <begin position="25"/>
        <end position="319"/>
    </location>
</feature>
<feature type="domain" description="Pectinesterase catalytic" evidence="6">
    <location>
        <begin position="112"/>
        <end position="303"/>
    </location>
</feature>
<feature type="active site" evidence="4">
    <location>
        <position position="158"/>
    </location>
</feature>
<evidence type="ECO:0000259" key="6">
    <source>
        <dbReference type="Pfam" id="PF01095"/>
    </source>
</evidence>
<comment type="catalytic activity">
    <reaction evidence="5">
        <text>[(1-&gt;4)-alpha-D-galacturonosyl methyl ester](n) + n H2O = [(1-&gt;4)-alpha-D-galacturonosyl](n) + n methanol + n H(+)</text>
        <dbReference type="Rhea" id="RHEA:22380"/>
        <dbReference type="Rhea" id="RHEA-COMP:14570"/>
        <dbReference type="Rhea" id="RHEA-COMP:14573"/>
        <dbReference type="ChEBI" id="CHEBI:15377"/>
        <dbReference type="ChEBI" id="CHEBI:15378"/>
        <dbReference type="ChEBI" id="CHEBI:17790"/>
        <dbReference type="ChEBI" id="CHEBI:140522"/>
        <dbReference type="ChEBI" id="CHEBI:140523"/>
        <dbReference type="EC" id="3.1.1.11"/>
    </reaction>
</comment>
<protein>
    <recommendedName>
        <fullName evidence="5">Pectinesterase</fullName>
        <ecNumber evidence="5">3.1.1.11</ecNumber>
    </recommendedName>
</protein>
<dbReference type="EC" id="3.1.1.11" evidence="5"/>
<evidence type="ECO:0000256" key="4">
    <source>
        <dbReference type="PROSITE-ProRule" id="PRU10040"/>
    </source>
</evidence>
<accession>A0AAD3RWW6</accession>
<dbReference type="GO" id="GO:0045490">
    <property type="term" value="P:pectin catabolic process"/>
    <property type="evidence" value="ECO:0007669"/>
    <property type="project" value="UniProtKB-UniRule"/>
</dbReference>
<proteinExistence type="predicted"/>
<dbReference type="GO" id="GO:0030599">
    <property type="term" value="F:pectinesterase activity"/>
    <property type="evidence" value="ECO:0007669"/>
    <property type="project" value="UniProtKB-UniRule"/>
</dbReference>
<dbReference type="Pfam" id="PF01095">
    <property type="entry name" value="Pectinesterase"/>
    <property type="match status" value="2"/>
</dbReference>
<organism evidence="7 8">
    <name type="scientific">Nepenthes gracilis</name>
    <name type="common">Slender pitcher plant</name>
    <dbReference type="NCBI Taxonomy" id="150966"/>
    <lineage>
        <taxon>Eukaryota</taxon>
        <taxon>Viridiplantae</taxon>
        <taxon>Streptophyta</taxon>
        <taxon>Embryophyta</taxon>
        <taxon>Tracheophyta</taxon>
        <taxon>Spermatophyta</taxon>
        <taxon>Magnoliopsida</taxon>
        <taxon>eudicotyledons</taxon>
        <taxon>Gunneridae</taxon>
        <taxon>Pentapetalae</taxon>
        <taxon>Caryophyllales</taxon>
        <taxon>Nepenthaceae</taxon>
        <taxon>Nepenthes</taxon>
    </lineage>
</organism>
<evidence type="ECO:0000256" key="3">
    <source>
        <dbReference type="ARBA" id="ARBA00023085"/>
    </source>
</evidence>
<sequence length="319" mass="35685">MALRLIVGLPFFFLLLSLPTSSQAGEREKFVVGKYGEGRFRTIQAAVAAASRRPRDERIEIHIEQGVYEENVVVNRTNVELVGDGIGKTIITGHRSTADGATTFASATVVARQPAVAFRSSADRSAFHHCKFEGYQDTLYAHTGRQFYRDCMIVGAVDFVFGRAAAVFQNSTIYLRPRPGSNSSVVYITAHGRSHPDDKGGFVFDHCRVVRESGVKSGQIQAYLGRPWRKYARTVFMNSFLDGSIVPAGWARWGYNDRPKTIYYAEYNNSGPGSDTIGRVKWPGYHLLTDEDDVAQFSVHKFLLDRDNWLRDTNIPSTN</sequence>
<dbReference type="PROSITE" id="PS00503">
    <property type="entry name" value="PECTINESTERASE_2"/>
    <property type="match status" value="1"/>
</dbReference>
<evidence type="ECO:0000256" key="2">
    <source>
        <dbReference type="ARBA" id="ARBA00022801"/>
    </source>
</evidence>
<feature type="signal peptide" evidence="5">
    <location>
        <begin position="1"/>
        <end position="24"/>
    </location>
</feature>
<evidence type="ECO:0000313" key="7">
    <source>
        <dbReference type="EMBL" id="GMH00602.1"/>
    </source>
</evidence>
<evidence type="ECO:0000256" key="1">
    <source>
        <dbReference type="ARBA" id="ARBA00005184"/>
    </source>
</evidence>
<keyword evidence="3 5" id="KW-0063">Aspartyl esterase</keyword>
<dbReference type="AlphaFoldDB" id="A0AAD3RWW6"/>
<comment type="caution">
    <text evidence="7">The sequence shown here is derived from an EMBL/GenBank/DDBJ whole genome shotgun (WGS) entry which is preliminary data.</text>
</comment>
<evidence type="ECO:0000313" key="8">
    <source>
        <dbReference type="Proteomes" id="UP001279734"/>
    </source>
</evidence>
<dbReference type="InterPro" id="IPR000070">
    <property type="entry name" value="Pectinesterase_cat"/>
</dbReference>
<dbReference type="InterPro" id="IPR011050">
    <property type="entry name" value="Pectin_lyase_fold/virulence"/>
</dbReference>